<evidence type="ECO:0000313" key="1">
    <source>
        <dbReference type="EMBL" id="HIZ25168.1"/>
    </source>
</evidence>
<reference evidence="1" key="2">
    <citation type="submission" date="2021-04" db="EMBL/GenBank/DDBJ databases">
        <authorList>
            <person name="Gilroy R."/>
        </authorList>
    </citation>
    <scope>NUCLEOTIDE SEQUENCE</scope>
    <source>
        <strain evidence="1">CHK33-5263</strain>
    </source>
</reference>
<accession>A0A9D2IVN1</accession>
<protein>
    <submittedName>
        <fullName evidence="1">Sulfur carrier protein ThiS</fullName>
    </submittedName>
</protein>
<dbReference type="InterPro" id="IPR003749">
    <property type="entry name" value="ThiS/MoaD-like"/>
</dbReference>
<dbReference type="InterPro" id="IPR016155">
    <property type="entry name" value="Mopterin_synth/thiamin_S_b"/>
</dbReference>
<dbReference type="InterPro" id="IPR012675">
    <property type="entry name" value="Beta-grasp_dom_sf"/>
</dbReference>
<reference evidence="1" key="1">
    <citation type="journal article" date="2021" name="PeerJ">
        <title>Extensive microbial diversity within the chicken gut microbiome revealed by metagenomics and culture.</title>
        <authorList>
            <person name="Gilroy R."/>
            <person name="Ravi A."/>
            <person name="Getino M."/>
            <person name="Pursley I."/>
            <person name="Horton D.L."/>
            <person name="Alikhan N.F."/>
            <person name="Baker D."/>
            <person name="Gharbi K."/>
            <person name="Hall N."/>
            <person name="Watson M."/>
            <person name="Adriaenssens E.M."/>
            <person name="Foster-Nyarko E."/>
            <person name="Jarju S."/>
            <person name="Secka A."/>
            <person name="Antonio M."/>
            <person name="Oren A."/>
            <person name="Chaudhuri R.R."/>
            <person name="La Ragione R."/>
            <person name="Hildebrand F."/>
            <person name="Pallen M.J."/>
        </authorList>
    </citation>
    <scope>NUCLEOTIDE SEQUENCE</scope>
    <source>
        <strain evidence="1">CHK33-5263</strain>
    </source>
</reference>
<dbReference type="Gene3D" id="3.10.20.30">
    <property type="match status" value="1"/>
</dbReference>
<dbReference type="NCBIfam" id="TIGR01683">
    <property type="entry name" value="thiS"/>
    <property type="match status" value="1"/>
</dbReference>
<dbReference type="PANTHER" id="PTHR34472">
    <property type="entry name" value="SULFUR CARRIER PROTEIN THIS"/>
    <property type="match status" value="1"/>
</dbReference>
<organism evidence="1 2">
    <name type="scientific">Candidatus Gallimonas intestinigallinarum</name>
    <dbReference type="NCBI Taxonomy" id="2838604"/>
    <lineage>
        <taxon>Bacteria</taxon>
        <taxon>Bacillati</taxon>
        <taxon>Bacillota</taxon>
        <taxon>Clostridia</taxon>
        <taxon>Candidatus Gallimonas</taxon>
    </lineage>
</organism>
<comment type="caution">
    <text evidence="1">The sequence shown here is derived from an EMBL/GenBank/DDBJ whole genome shotgun (WGS) entry which is preliminary data.</text>
</comment>
<dbReference type="EMBL" id="DXBS01000128">
    <property type="protein sequence ID" value="HIZ25168.1"/>
    <property type="molecule type" value="Genomic_DNA"/>
</dbReference>
<dbReference type="Proteomes" id="UP000824044">
    <property type="component" value="Unassembled WGS sequence"/>
</dbReference>
<evidence type="ECO:0000313" key="2">
    <source>
        <dbReference type="Proteomes" id="UP000824044"/>
    </source>
</evidence>
<dbReference type="PANTHER" id="PTHR34472:SF1">
    <property type="entry name" value="SULFUR CARRIER PROTEIN THIS"/>
    <property type="match status" value="1"/>
</dbReference>
<gene>
    <name evidence="1" type="primary">thiS</name>
    <name evidence="1" type="ORF">H9812_06850</name>
</gene>
<sequence>MVRINGEDLDVAGKTIAEYLAGTSYDLKRIAVERCGEIVPKSAYSSTTLADGDSVEIVSFVGGG</sequence>
<proteinExistence type="predicted"/>
<dbReference type="AlphaFoldDB" id="A0A9D2IVN1"/>
<name>A0A9D2IVN1_9FIRM</name>
<dbReference type="SUPFAM" id="SSF54285">
    <property type="entry name" value="MoaD/ThiS"/>
    <property type="match status" value="1"/>
</dbReference>
<dbReference type="CDD" id="cd00565">
    <property type="entry name" value="Ubl_ThiS"/>
    <property type="match status" value="1"/>
</dbReference>
<dbReference type="Pfam" id="PF02597">
    <property type="entry name" value="ThiS"/>
    <property type="match status" value="1"/>
</dbReference>
<dbReference type="InterPro" id="IPR010035">
    <property type="entry name" value="Thi_S"/>
</dbReference>